<evidence type="ECO:0000256" key="5">
    <source>
        <dbReference type="ARBA" id="ARBA00022833"/>
    </source>
</evidence>
<dbReference type="InterPro" id="IPR055197">
    <property type="entry name" value="PHDvar_NSD"/>
</dbReference>
<dbReference type="InterPro" id="IPR058939">
    <property type="entry name" value="Mtase_EDM2"/>
</dbReference>
<dbReference type="GO" id="GO:0008270">
    <property type="term" value="F:zinc ion binding"/>
    <property type="evidence" value="ECO:0007669"/>
    <property type="project" value="UniProtKB-KW"/>
</dbReference>
<feature type="domain" description="Zinc finger PHD-type" evidence="9">
    <location>
        <begin position="283"/>
        <end position="349"/>
    </location>
</feature>
<dbReference type="CDD" id="cd15566">
    <property type="entry name" value="PHD3_NSD"/>
    <property type="match status" value="1"/>
</dbReference>
<keyword evidence="5" id="KW-0862">Zinc</keyword>
<feature type="compositionally biased region" description="Polar residues" evidence="8">
    <location>
        <begin position="935"/>
        <end position="945"/>
    </location>
</feature>
<dbReference type="EMBL" id="OIVN01002591">
    <property type="protein sequence ID" value="SPD04918.1"/>
    <property type="molecule type" value="Genomic_DNA"/>
</dbReference>
<keyword evidence="4" id="KW-0863">Zinc-finger</keyword>
<dbReference type="Gene3D" id="3.30.40.10">
    <property type="entry name" value="Zinc/RING finger domain, C3HC4 (zinc finger)"/>
    <property type="match status" value="2"/>
</dbReference>
<evidence type="ECO:0000256" key="7">
    <source>
        <dbReference type="SAM" id="Coils"/>
    </source>
</evidence>
<keyword evidence="6" id="KW-0539">Nucleus</keyword>
<dbReference type="GO" id="GO:0006338">
    <property type="term" value="P:chromatin remodeling"/>
    <property type="evidence" value="ECO:0007669"/>
    <property type="project" value="UniProtKB-ARBA"/>
</dbReference>
<dbReference type="InterPro" id="IPR022702">
    <property type="entry name" value="Cytosine_MeTrfase1_RFD"/>
</dbReference>
<name>A0A2N9GZE4_FAGSY</name>
<dbReference type="Pfam" id="PF23004">
    <property type="entry name" value="PHDvar_NSD"/>
    <property type="match status" value="1"/>
</dbReference>
<feature type="compositionally biased region" description="Basic and acidic residues" evidence="8">
    <location>
        <begin position="996"/>
        <end position="1017"/>
    </location>
</feature>
<keyword evidence="2" id="KW-0479">Metal-binding</keyword>
<dbReference type="SMART" id="SM00249">
    <property type="entry name" value="PHD"/>
    <property type="match status" value="3"/>
</dbReference>
<evidence type="ECO:0000256" key="6">
    <source>
        <dbReference type="ARBA" id="ARBA00023242"/>
    </source>
</evidence>
<evidence type="ECO:0000256" key="4">
    <source>
        <dbReference type="ARBA" id="ARBA00022771"/>
    </source>
</evidence>
<reference evidence="10" key="1">
    <citation type="submission" date="2018-02" db="EMBL/GenBank/DDBJ databases">
        <authorList>
            <person name="Cohen D.B."/>
            <person name="Kent A.D."/>
        </authorList>
    </citation>
    <scope>NUCLEOTIDE SEQUENCE</scope>
</reference>
<evidence type="ECO:0000256" key="8">
    <source>
        <dbReference type="SAM" id="MobiDB-lite"/>
    </source>
</evidence>
<dbReference type="Pfam" id="PF22908">
    <property type="entry name" value="PHD_NSD"/>
    <property type="match status" value="1"/>
</dbReference>
<proteinExistence type="predicted"/>
<comment type="subcellular location">
    <subcellularLocation>
        <location evidence="1">Nucleus</location>
    </subcellularLocation>
</comment>
<evidence type="ECO:0000256" key="1">
    <source>
        <dbReference type="ARBA" id="ARBA00004123"/>
    </source>
</evidence>
<dbReference type="InterPro" id="IPR001965">
    <property type="entry name" value="Znf_PHD"/>
</dbReference>
<accession>A0A2N9GZE4</accession>
<protein>
    <recommendedName>
        <fullName evidence="9">Zinc finger PHD-type domain-containing protein</fullName>
    </recommendedName>
</protein>
<keyword evidence="7" id="KW-0175">Coiled coil</keyword>
<feature type="compositionally biased region" description="Basic and acidic residues" evidence="8">
    <location>
        <begin position="960"/>
        <end position="981"/>
    </location>
</feature>
<dbReference type="CDD" id="cd15565">
    <property type="entry name" value="PHD2_NSD"/>
    <property type="match status" value="1"/>
</dbReference>
<feature type="region of interest" description="Disordered" evidence="8">
    <location>
        <begin position="1284"/>
        <end position="1332"/>
    </location>
</feature>
<feature type="coiled-coil region" evidence="7">
    <location>
        <begin position="438"/>
        <end position="469"/>
    </location>
</feature>
<feature type="region of interest" description="Disordered" evidence="8">
    <location>
        <begin position="919"/>
        <end position="1030"/>
    </location>
</feature>
<feature type="domain" description="Zinc finger PHD-type" evidence="9">
    <location>
        <begin position="223"/>
        <end position="278"/>
    </location>
</feature>
<dbReference type="Pfam" id="PF26055">
    <property type="entry name" value="Mtase_EDM2"/>
    <property type="match status" value="1"/>
</dbReference>
<evidence type="ECO:0000256" key="3">
    <source>
        <dbReference type="ARBA" id="ARBA00022737"/>
    </source>
</evidence>
<feature type="region of interest" description="Disordered" evidence="8">
    <location>
        <begin position="1153"/>
        <end position="1174"/>
    </location>
</feature>
<feature type="compositionally biased region" description="Basic and acidic residues" evidence="8">
    <location>
        <begin position="919"/>
        <end position="932"/>
    </location>
</feature>
<keyword evidence="3" id="KW-0677">Repeat</keyword>
<organism evidence="10">
    <name type="scientific">Fagus sylvatica</name>
    <name type="common">Beechnut</name>
    <dbReference type="NCBI Taxonomy" id="28930"/>
    <lineage>
        <taxon>Eukaryota</taxon>
        <taxon>Viridiplantae</taxon>
        <taxon>Streptophyta</taxon>
        <taxon>Embryophyta</taxon>
        <taxon>Tracheophyta</taxon>
        <taxon>Spermatophyta</taxon>
        <taxon>Magnoliopsida</taxon>
        <taxon>eudicotyledons</taxon>
        <taxon>Gunneridae</taxon>
        <taxon>Pentapetalae</taxon>
        <taxon>rosids</taxon>
        <taxon>fabids</taxon>
        <taxon>Fagales</taxon>
        <taxon>Fagaceae</taxon>
        <taxon>Fagus</taxon>
    </lineage>
</organism>
<dbReference type="Pfam" id="PF12047">
    <property type="entry name" value="DNMT1-RFD"/>
    <property type="match status" value="1"/>
</dbReference>
<dbReference type="PANTHER" id="PTHR46235:SF3">
    <property type="entry name" value="PHD FINGER-CONTAINING PROTEIN DDB_G0268158"/>
    <property type="match status" value="1"/>
</dbReference>
<dbReference type="PANTHER" id="PTHR46235">
    <property type="entry name" value="PHD FINGER-CONTAINING PROTEIN DDB_G0268158"/>
    <property type="match status" value="1"/>
</dbReference>
<evidence type="ECO:0000259" key="9">
    <source>
        <dbReference type="SMART" id="SM00249"/>
    </source>
</evidence>
<gene>
    <name evidence="10" type="ORF">FSB_LOCUS32800</name>
</gene>
<dbReference type="GO" id="GO:0005634">
    <property type="term" value="C:nucleus"/>
    <property type="evidence" value="ECO:0007669"/>
    <property type="project" value="UniProtKB-SubCell"/>
</dbReference>
<feature type="region of interest" description="Disordered" evidence="8">
    <location>
        <begin position="486"/>
        <end position="506"/>
    </location>
</feature>
<feature type="domain" description="Zinc finger PHD-type" evidence="9">
    <location>
        <begin position="350"/>
        <end position="416"/>
    </location>
</feature>
<evidence type="ECO:0000256" key="2">
    <source>
        <dbReference type="ARBA" id="ARBA00022723"/>
    </source>
</evidence>
<dbReference type="InterPro" id="IPR013083">
    <property type="entry name" value="Znf_RING/FYVE/PHD"/>
</dbReference>
<dbReference type="InterPro" id="IPR055198">
    <property type="entry name" value="NSD_PHD"/>
</dbReference>
<sequence>MASSDDEAEALPECVSNYYFSDDRNEPITFSVLPIQWREGEIPDCKKQQIFLRGDADKGLRKLHKHVIAWRFDLSNLKPEISVLSKENYWIKLEKPRFCFEELIRTILVTVQCLHFLRKNPEASGKSLWDHLSKVFSLYEVRPSQNDLVDHLPLISEAINRDDTLAKSKLLCTFLEKPEKRKLPDEAVQATVMSGFIVEDMVDDILDEEEDESNEDEDVFDSVCAFCDNGGELLCCEGRCMRSFHATVEAGPESVCDSLGFSQEEVDEMQNFVCKNCECKQHQCFACGKLGSSDKFSAAEVFPCVNATCGYFYHPHCVVKLLHRENEVAAEELEKKIAAGGSFTCPIHKCSVCKQGENKKDRQLQFAVCRRCPKSYHRKCLPRKIAFEDKVDEGIITRAWEDLLPNRILIYCLKHEIDEELGTPIRDHIKFPGVKTTVEKKKATVEEYKKQASESLRNKEKDLSKKKNLALDDSWGRTAVKVAKQKQKSSSAAKVGNTKNSDKVISGSDISRKLKVNDASRKVLGGNVKSISKEVDRSSTADENKPSLGDRLYDFMKGYGQVKPTKQDTLDGEVNKTIAVKPATKKLSNPPPSLDADSERRLLALIKDAASSITLEAVIEKHKVPSTHAYSSKNVVDKTITLGKLEGSVEAVRDALGKLMKDDRNLEDAEAVCGREVLSQIFKWKIPHGEYSGVDSGAHVVFDLLPPSLGIAESMILNVQIVDKLHWYVQNGDMVVDFCCGANDFSVLMNKKLEETDKKCFYKNFDIFQAKNDFNFEKRDWMTVNPKELPTGSKLIMGLNPPFGVKAALANKFIEKALEFNPKLLILIVPPETQRLDGKKKNYDLVWEDDRSLSGKSFYLPGSVDENDKQMDQWNLRAPPLSLWSRSDWTGKHKAIAEEHGHLSKGKGESVMEKNHPENIIHDHPVNNHGHYDNTFLQTDNPTKNNRPEKVRGGAVVTVSHKESSAHSSVDRENLKSEGHGKNQPSETLVRKRKRDKEEHGKGMGERSPENKLDGGRPRYSPTNVVDGRPSLEHLHSKSLEMPSHAELGDNVLHNFEPSISGSHMQCAAAYGGSQASIPNEMGRSSSPNVVVGRPSLERLHSKSLEMPSHALGENFQHFEPSMSGSHMQFDAAYGGSQASIPNEMGRTYNRSGDESYLTGTTHRRSTGVSPGSDYRARSLEERLTGCSDSLGYRSYNITEVDENLQRDIDYRSQLRYYGHLDPDLPRYNYLAGHDPGYGYTGSVSSTYAPSASPADLSYRMNTSAMQRYAPRLDELNHTRTNTFGSELPMMNRNSHYDPRAPQPGNQGNPLGFAPGPHSTYPHHNSAGWLNE</sequence>
<evidence type="ECO:0000313" key="10">
    <source>
        <dbReference type="EMBL" id="SPD04918.1"/>
    </source>
</evidence>